<evidence type="ECO:0000256" key="2">
    <source>
        <dbReference type="ARBA" id="ARBA00023043"/>
    </source>
</evidence>
<feature type="repeat" description="ANK" evidence="3">
    <location>
        <begin position="257"/>
        <end position="286"/>
    </location>
</feature>
<gene>
    <name evidence="5" type="ORF">CHGG_10712</name>
</gene>
<evidence type="ECO:0000256" key="4">
    <source>
        <dbReference type="SAM" id="MobiDB-lite"/>
    </source>
</evidence>
<dbReference type="HOGENOM" id="CLU_973189_0_0_1"/>
<dbReference type="CDD" id="cd14688">
    <property type="entry name" value="bZIP_YAP"/>
    <property type="match status" value="1"/>
</dbReference>
<dbReference type="PRINTS" id="PR01415">
    <property type="entry name" value="ANKYRIN"/>
</dbReference>
<sequence length="286" mass="30950">MPGWTDLKLDIVATLPCVTPSMHSNANLSSYGNYARLSDLSAVGGVTGEATRILLQDVEKRERKREQNRIAQRNYRRNQKQRIQALEAALGQLEPADTILASPPTSNAAETTFDLAPVSPPSSAPQNPSPCDDQSLWAFDPSWKRTHQQTSPEILGEQGRTALHLAVNSGNESITRLLLERGADIAKQDHNGSTALHLACERGSEVLTRLLLEKLADPNERDFLGRTALFKAVAGKNEAVVKVLLEASADVNTKDSLGTMALHLAVESGSEPLVLLLLQHGADINA</sequence>
<dbReference type="OMA" id="DVNSRDC"/>
<evidence type="ECO:0000256" key="1">
    <source>
        <dbReference type="ARBA" id="ARBA00022737"/>
    </source>
</evidence>
<organism evidence="5 6">
    <name type="scientific">Chaetomium globosum (strain ATCC 6205 / CBS 148.51 / DSM 1962 / NBRC 6347 / NRRL 1970)</name>
    <name type="common">Soil fungus</name>
    <dbReference type="NCBI Taxonomy" id="306901"/>
    <lineage>
        <taxon>Eukaryota</taxon>
        <taxon>Fungi</taxon>
        <taxon>Dikarya</taxon>
        <taxon>Ascomycota</taxon>
        <taxon>Pezizomycotina</taxon>
        <taxon>Sordariomycetes</taxon>
        <taxon>Sordariomycetidae</taxon>
        <taxon>Sordariales</taxon>
        <taxon>Chaetomiaceae</taxon>
        <taxon>Chaetomium</taxon>
    </lineage>
</organism>
<dbReference type="InParanoid" id="Q2GMU2"/>
<feature type="repeat" description="ANK" evidence="3">
    <location>
        <begin position="158"/>
        <end position="190"/>
    </location>
</feature>
<evidence type="ECO:0000313" key="6">
    <source>
        <dbReference type="Proteomes" id="UP000001056"/>
    </source>
</evidence>
<evidence type="ECO:0000256" key="3">
    <source>
        <dbReference type="PROSITE-ProRule" id="PRU00023"/>
    </source>
</evidence>
<feature type="region of interest" description="Disordered" evidence="4">
    <location>
        <begin position="101"/>
        <end position="134"/>
    </location>
</feature>
<feature type="repeat" description="ANK" evidence="3">
    <location>
        <begin position="191"/>
        <end position="223"/>
    </location>
</feature>
<dbReference type="RefSeq" id="XP_001228639.1">
    <property type="nucleotide sequence ID" value="XM_001228638.1"/>
</dbReference>
<dbReference type="AlphaFoldDB" id="Q2GMU2"/>
<dbReference type="Gene3D" id="1.20.5.170">
    <property type="match status" value="1"/>
</dbReference>
<dbReference type="Pfam" id="PF12796">
    <property type="entry name" value="Ank_2"/>
    <property type="match status" value="1"/>
</dbReference>
<dbReference type="Pfam" id="PF00023">
    <property type="entry name" value="Ank"/>
    <property type="match status" value="2"/>
</dbReference>
<name>Q2GMU2_CHAGB</name>
<keyword evidence="6" id="KW-1185">Reference proteome</keyword>
<dbReference type="PROSITE" id="PS50088">
    <property type="entry name" value="ANK_REPEAT"/>
    <property type="match status" value="4"/>
</dbReference>
<dbReference type="VEuPathDB" id="FungiDB:CHGG_10712"/>
<dbReference type="PROSITE" id="PS50297">
    <property type="entry name" value="ANK_REP_REGION"/>
    <property type="match status" value="4"/>
</dbReference>
<dbReference type="Gene3D" id="1.25.40.20">
    <property type="entry name" value="Ankyrin repeat-containing domain"/>
    <property type="match status" value="2"/>
</dbReference>
<dbReference type="GeneID" id="4396697"/>
<dbReference type="InterPro" id="IPR002110">
    <property type="entry name" value="Ankyrin_rpt"/>
</dbReference>
<dbReference type="eggNOG" id="KOG2319">
    <property type="taxonomic scope" value="Eukaryota"/>
</dbReference>
<evidence type="ECO:0000313" key="5">
    <source>
        <dbReference type="EMBL" id="EAQ84308.1"/>
    </source>
</evidence>
<feature type="repeat" description="ANK" evidence="3">
    <location>
        <begin position="224"/>
        <end position="256"/>
    </location>
</feature>
<dbReference type="EMBL" id="CH408035">
    <property type="protein sequence ID" value="EAQ84308.1"/>
    <property type="molecule type" value="Genomic_DNA"/>
</dbReference>
<keyword evidence="2 3" id="KW-0040">ANK repeat</keyword>
<dbReference type="SUPFAM" id="SSF48403">
    <property type="entry name" value="Ankyrin repeat"/>
    <property type="match status" value="1"/>
</dbReference>
<dbReference type="InterPro" id="IPR036770">
    <property type="entry name" value="Ankyrin_rpt-contain_sf"/>
</dbReference>
<proteinExistence type="predicted"/>
<dbReference type="PANTHER" id="PTHR24134">
    <property type="entry name" value="ANKYRIN REPEAT-CONTAINING PROTEIN DDB_G0279043"/>
    <property type="match status" value="1"/>
</dbReference>
<accession>Q2GMU2</accession>
<dbReference type="SUPFAM" id="SSF57959">
    <property type="entry name" value="Leucine zipper domain"/>
    <property type="match status" value="1"/>
</dbReference>
<reference evidence="6" key="1">
    <citation type="journal article" date="2015" name="Genome Announc.">
        <title>Draft genome sequence of the cellulolytic fungus Chaetomium globosum.</title>
        <authorList>
            <person name="Cuomo C.A."/>
            <person name="Untereiner W.A."/>
            <person name="Ma L.-J."/>
            <person name="Grabherr M."/>
            <person name="Birren B.W."/>
        </authorList>
    </citation>
    <scope>NUCLEOTIDE SEQUENCE [LARGE SCALE GENOMIC DNA]</scope>
    <source>
        <strain evidence="6">ATCC 6205 / CBS 148.51 / DSM 1962 / NBRC 6347 / NRRL 1970</strain>
    </source>
</reference>
<protein>
    <submittedName>
        <fullName evidence="5">Uncharacterized protein</fullName>
    </submittedName>
</protein>
<dbReference type="OrthoDB" id="4588974at2759"/>
<dbReference type="STRING" id="306901.Q2GMU2"/>
<keyword evidence="1" id="KW-0677">Repeat</keyword>
<dbReference type="SMART" id="SM00248">
    <property type="entry name" value="ANK"/>
    <property type="match status" value="4"/>
</dbReference>
<dbReference type="GO" id="GO:0003700">
    <property type="term" value="F:DNA-binding transcription factor activity"/>
    <property type="evidence" value="ECO:0007669"/>
    <property type="project" value="InterPro"/>
</dbReference>
<dbReference type="InterPro" id="IPR046347">
    <property type="entry name" value="bZIP_sf"/>
</dbReference>
<dbReference type="PANTHER" id="PTHR24134:SF9">
    <property type="entry name" value="ANKYRIN REPEAT AND SOCS BOX PROTEIN 8"/>
    <property type="match status" value="1"/>
</dbReference>
<dbReference type="Proteomes" id="UP000001056">
    <property type="component" value="Unassembled WGS sequence"/>
</dbReference>